<proteinExistence type="inferred from homology"/>
<dbReference type="Pfam" id="PF01547">
    <property type="entry name" value="SBP_bac_1"/>
    <property type="match status" value="1"/>
</dbReference>
<name>A0A6J4IR15_9ACTN</name>
<dbReference type="Gene3D" id="3.40.190.10">
    <property type="entry name" value="Periplasmic binding protein-like II"/>
    <property type="match status" value="2"/>
</dbReference>
<feature type="region of interest" description="Disordered" evidence="3">
    <location>
        <begin position="29"/>
        <end position="64"/>
    </location>
</feature>
<dbReference type="AlphaFoldDB" id="A0A6J4IR15"/>
<reference evidence="5" key="1">
    <citation type="submission" date="2020-02" db="EMBL/GenBank/DDBJ databases">
        <authorList>
            <person name="Meier V. D."/>
        </authorList>
    </citation>
    <scope>NUCLEOTIDE SEQUENCE</scope>
    <source>
        <strain evidence="5">AVDCRST_MAG20</strain>
    </source>
</reference>
<comment type="similarity">
    <text evidence="1">Belongs to the bacterial solute-binding protein 1 family.</text>
</comment>
<keyword evidence="2" id="KW-0813">Transport</keyword>
<feature type="signal peptide" evidence="4">
    <location>
        <begin position="1"/>
        <end position="28"/>
    </location>
</feature>
<dbReference type="PANTHER" id="PTHR43649">
    <property type="entry name" value="ARABINOSE-BINDING PROTEIN-RELATED"/>
    <property type="match status" value="1"/>
</dbReference>
<evidence type="ECO:0000256" key="2">
    <source>
        <dbReference type="ARBA" id="ARBA00022448"/>
    </source>
</evidence>
<dbReference type="SUPFAM" id="SSF53850">
    <property type="entry name" value="Periplasmic binding protein-like II"/>
    <property type="match status" value="1"/>
</dbReference>
<dbReference type="PROSITE" id="PS51257">
    <property type="entry name" value="PROKAR_LIPOPROTEIN"/>
    <property type="match status" value="1"/>
</dbReference>
<dbReference type="InterPro" id="IPR050490">
    <property type="entry name" value="Bact_solute-bd_prot1"/>
</dbReference>
<evidence type="ECO:0000313" key="5">
    <source>
        <dbReference type="EMBL" id="CAA9257729.1"/>
    </source>
</evidence>
<dbReference type="EMBL" id="CADCSY010000120">
    <property type="protein sequence ID" value="CAA9257729.1"/>
    <property type="molecule type" value="Genomic_DNA"/>
</dbReference>
<evidence type="ECO:0000256" key="4">
    <source>
        <dbReference type="SAM" id="SignalP"/>
    </source>
</evidence>
<evidence type="ECO:0000256" key="1">
    <source>
        <dbReference type="ARBA" id="ARBA00008520"/>
    </source>
</evidence>
<dbReference type="InterPro" id="IPR006059">
    <property type="entry name" value="SBP"/>
</dbReference>
<gene>
    <name evidence="5" type="ORF">AVDCRST_MAG20-2760</name>
</gene>
<protein>
    <submittedName>
        <fullName evidence="5">Alpha-glucosides-binding periplasmic protein AglE</fullName>
    </submittedName>
</protein>
<sequence length="450" mass="48127">MDTNTGRRPRGRRLLAGLAALTLLTAAACTEDDSDDVASDAGTEGEGGAGGEGDGEVRISGPETGAEADGFQAALDVFSEESGVTAEYQGSRDFETQVRVAAEGGDLPDIGVIPQPGLVNDLESSITPVPQAIIDEHADSFDPTLFELVTNEGGDVLGVPNKGDVKSLVWYSPSVFQENGYEIPETFDDLMALADTMKADGITPWCIGIESGDATGWTLTDWMEDLMLRVHGPEVYDQWVNHEIPFNDPQVKEVAEMVEEIWFTEGNVLNGRQSIASTGFAAAGLPVLDGDCGMHRQANFYAANFSDANPDIEFGPEGDVDAFYLPTISDEFGQVTLVGGTYIVAFNDDPSTLEAMEFLTSAAYADARIEADFGGFISPNQDHDTSLYSSELDRTLAEILVEADPARFDGSDQMPSEVGSGSFWSEGTDWVLGTNSIDDFLDAVEASWPS</sequence>
<evidence type="ECO:0000256" key="3">
    <source>
        <dbReference type="SAM" id="MobiDB-lite"/>
    </source>
</evidence>
<feature type="chain" id="PRO_5026911857" evidence="4">
    <location>
        <begin position="29"/>
        <end position="450"/>
    </location>
</feature>
<keyword evidence="4" id="KW-0732">Signal</keyword>
<accession>A0A6J4IR15</accession>
<organism evidence="5">
    <name type="scientific">uncultured Acidimicrobiales bacterium</name>
    <dbReference type="NCBI Taxonomy" id="310071"/>
    <lineage>
        <taxon>Bacteria</taxon>
        <taxon>Bacillati</taxon>
        <taxon>Actinomycetota</taxon>
        <taxon>Acidimicrobiia</taxon>
        <taxon>Acidimicrobiales</taxon>
        <taxon>environmental samples</taxon>
    </lineage>
</organism>
<dbReference type="PANTHER" id="PTHR43649:SF29">
    <property type="entry name" value="OSMOPROTECTIVE COMPOUNDS-BINDING PROTEIN GGTB"/>
    <property type="match status" value="1"/>
</dbReference>